<dbReference type="Gene3D" id="1.10.357.10">
    <property type="entry name" value="Tetracycline Repressor, domain 2"/>
    <property type="match status" value="1"/>
</dbReference>
<gene>
    <name evidence="7" type="ORF">GSY69_11525</name>
</gene>
<reference evidence="7 8" key="1">
    <citation type="submission" date="2020-01" db="EMBL/GenBank/DDBJ databases">
        <authorList>
            <person name="Deng T."/>
        </authorList>
    </citation>
    <scope>NUCLEOTIDE SEQUENCE [LARGE SCALE GENOMIC DNA]</scope>
    <source>
        <strain evidence="7 8">5221</strain>
    </source>
</reference>
<dbReference type="InterPro" id="IPR001647">
    <property type="entry name" value="HTH_TetR"/>
</dbReference>
<dbReference type="RefSeq" id="WP_160953986.1">
    <property type="nucleotide sequence ID" value="NZ_WWEQ01000060.1"/>
</dbReference>
<protein>
    <submittedName>
        <fullName evidence="7">TetR family transcriptional regulator</fullName>
    </submittedName>
</protein>
<keyword evidence="3" id="KW-0804">Transcription</keyword>
<feature type="region of interest" description="Disordered" evidence="4">
    <location>
        <begin position="229"/>
        <end position="270"/>
    </location>
</feature>
<dbReference type="Pfam" id="PF00440">
    <property type="entry name" value="TetR_N"/>
    <property type="match status" value="1"/>
</dbReference>
<dbReference type="InterPro" id="IPR050109">
    <property type="entry name" value="HTH-type_TetR-like_transc_reg"/>
</dbReference>
<dbReference type="InterPro" id="IPR036271">
    <property type="entry name" value="Tet_transcr_reg_TetR-rel_C_sf"/>
</dbReference>
<evidence type="ECO:0000256" key="3">
    <source>
        <dbReference type="ARBA" id="ARBA00023163"/>
    </source>
</evidence>
<dbReference type="Pfam" id="PF16859">
    <property type="entry name" value="TetR_C_11"/>
    <property type="match status" value="1"/>
</dbReference>
<dbReference type="AlphaFoldDB" id="A0A6N9H972"/>
<evidence type="ECO:0000256" key="4">
    <source>
        <dbReference type="SAM" id="MobiDB-lite"/>
    </source>
</evidence>
<dbReference type="Proteomes" id="UP000469215">
    <property type="component" value="Unassembled WGS sequence"/>
</dbReference>
<name>A0A6N9H972_9MICO</name>
<proteinExistence type="predicted"/>
<dbReference type="Gene3D" id="1.10.10.60">
    <property type="entry name" value="Homeodomain-like"/>
    <property type="match status" value="1"/>
</dbReference>
<evidence type="ECO:0000256" key="1">
    <source>
        <dbReference type="ARBA" id="ARBA00023015"/>
    </source>
</evidence>
<dbReference type="GO" id="GO:0000976">
    <property type="term" value="F:transcription cis-regulatory region binding"/>
    <property type="evidence" value="ECO:0007669"/>
    <property type="project" value="TreeGrafter"/>
</dbReference>
<keyword evidence="1" id="KW-0805">Transcription regulation</keyword>
<dbReference type="InterPro" id="IPR011075">
    <property type="entry name" value="TetR_C"/>
</dbReference>
<organism evidence="7 8">
    <name type="scientific">Brevibacterium rongguiense</name>
    <dbReference type="NCBI Taxonomy" id="2695267"/>
    <lineage>
        <taxon>Bacteria</taxon>
        <taxon>Bacillati</taxon>
        <taxon>Actinomycetota</taxon>
        <taxon>Actinomycetes</taxon>
        <taxon>Micrococcales</taxon>
        <taxon>Brevibacteriaceae</taxon>
        <taxon>Brevibacterium</taxon>
    </lineage>
</organism>
<evidence type="ECO:0000313" key="8">
    <source>
        <dbReference type="Proteomes" id="UP000469215"/>
    </source>
</evidence>
<feature type="domain" description="Tetracyclin repressor-like C-terminal" evidence="6">
    <location>
        <begin position="114"/>
        <end position="224"/>
    </location>
</feature>
<dbReference type="GO" id="GO:0003700">
    <property type="term" value="F:DNA-binding transcription factor activity"/>
    <property type="evidence" value="ECO:0007669"/>
    <property type="project" value="TreeGrafter"/>
</dbReference>
<feature type="compositionally biased region" description="Basic and acidic residues" evidence="4">
    <location>
        <begin position="230"/>
        <end position="242"/>
    </location>
</feature>
<comment type="caution">
    <text evidence="7">The sequence shown here is derived from an EMBL/GenBank/DDBJ whole genome shotgun (WGS) entry which is preliminary data.</text>
</comment>
<dbReference type="PANTHER" id="PTHR30055:SF148">
    <property type="entry name" value="TETR-FAMILY TRANSCRIPTIONAL REGULATOR"/>
    <property type="match status" value="1"/>
</dbReference>
<accession>A0A6N9H972</accession>
<sequence length="270" mass="28703">MKQGPLAPTSQAPLSASTAADGAVPAAATGAPAGDATVAAARSAAAEQGPDAQLTVQILRRTLNEIAGHGYANLQLERIARAAGCARSAILRRWPTRGALASAALIMLSDLGEIPDTGDLVEDLVEHTWCNATNQRRMRGADLPHPVWSVMSEPEVYEHFRHDFLSRRRDMGLTVIQRAMDRGELSEDVDAQLILDTLAGLTLYRVSLQSERLSREQIRPVVSALVENPPLREDSPARRDLPLGEGLTPVGRAAHAAAGTEPGAQDGPPA</sequence>
<keyword evidence="2" id="KW-0238">DNA-binding</keyword>
<dbReference type="EMBL" id="WWEQ01000060">
    <property type="protein sequence ID" value="MYM20573.1"/>
    <property type="molecule type" value="Genomic_DNA"/>
</dbReference>
<dbReference type="InterPro" id="IPR009057">
    <property type="entry name" value="Homeodomain-like_sf"/>
</dbReference>
<dbReference type="PANTHER" id="PTHR30055">
    <property type="entry name" value="HTH-TYPE TRANSCRIPTIONAL REGULATOR RUTR"/>
    <property type="match status" value="1"/>
</dbReference>
<dbReference type="SUPFAM" id="SSF46689">
    <property type="entry name" value="Homeodomain-like"/>
    <property type="match status" value="1"/>
</dbReference>
<dbReference type="SUPFAM" id="SSF48498">
    <property type="entry name" value="Tetracyclin repressor-like, C-terminal domain"/>
    <property type="match status" value="1"/>
</dbReference>
<evidence type="ECO:0000259" key="6">
    <source>
        <dbReference type="Pfam" id="PF16859"/>
    </source>
</evidence>
<keyword evidence="8" id="KW-1185">Reference proteome</keyword>
<evidence type="ECO:0000256" key="2">
    <source>
        <dbReference type="ARBA" id="ARBA00023125"/>
    </source>
</evidence>
<evidence type="ECO:0000259" key="5">
    <source>
        <dbReference type="Pfam" id="PF00440"/>
    </source>
</evidence>
<evidence type="ECO:0000313" key="7">
    <source>
        <dbReference type="EMBL" id="MYM20573.1"/>
    </source>
</evidence>
<feature type="domain" description="HTH tetR-type" evidence="5">
    <location>
        <begin position="58"/>
        <end position="103"/>
    </location>
</feature>